<accession>A0A146FWC7</accession>
<gene>
    <name evidence="1" type="ORF">RIB2604_03300060</name>
</gene>
<name>A0A146FWC7_ASPKA</name>
<evidence type="ECO:0000313" key="1">
    <source>
        <dbReference type="EMBL" id="GAT30034.1"/>
    </source>
</evidence>
<dbReference type="AlphaFoldDB" id="A0A146FWC7"/>
<organism evidence="1 2">
    <name type="scientific">Aspergillus kawachii</name>
    <name type="common">White koji mold</name>
    <name type="synonym">Aspergillus awamori var. kawachi</name>
    <dbReference type="NCBI Taxonomy" id="1069201"/>
    <lineage>
        <taxon>Eukaryota</taxon>
        <taxon>Fungi</taxon>
        <taxon>Dikarya</taxon>
        <taxon>Ascomycota</taxon>
        <taxon>Pezizomycotina</taxon>
        <taxon>Eurotiomycetes</taxon>
        <taxon>Eurotiomycetidae</taxon>
        <taxon>Eurotiales</taxon>
        <taxon>Aspergillaceae</taxon>
        <taxon>Aspergillus</taxon>
        <taxon>Aspergillus subgen. Circumdati</taxon>
    </lineage>
</organism>
<reference evidence="1 2" key="1">
    <citation type="journal article" date="2016" name="DNA Res.">
        <title>Genome sequence of Aspergillus luchuensis NBRC 4314.</title>
        <authorList>
            <person name="Yamada O."/>
            <person name="Machida M."/>
            <person name="Hosoyama A."/>
            <person name="Goto M."/>
            <person name="Takahashi T."/>
            <person name="Futagami T."/>
            <person name="Yamagata Y."/>
            <person name="Takeuchi M."/>
            <person name="Kobayashi T."/>
            <person name="Koike H."/>
            <person name="Abe K."/>
            <person name="Asai K."/>
            <person name="Arita M."/>
            <person name="Fujita N."/>
            <person name="Fukuda K."/>
            <person name="Higa K."/>
            <person name="Horikawa H."/>
            <person name="Ishikawa T."/>
            <person name="Jinno K."/>
            <person name="Kato Y."/>
            <person name="Kirimura K."/>
            <person name="Mizutani O."/>
            <person name="Nakasone K."/>
            <person name="Sano M."/>
            <person name="Shiraishi Y."/>
            <person name="Tsukahara M."/>
            <person name="Gomi K."/>
        </authorList>
    </citation>
    <scope>NUCLEOTIDE SEQUENCE [LARGE SCALE GENOMIC DNA]</scope>
    <source>
        <strain evidence="1 2">RIB 2604</strain>
    </source>
</reference>
<comment type="caution">
    <text evidence="1">The sequence shown here is derived from an EMBL/GenBank/DDBJ whole genome shotgun (WGS) entry which is preliminary data.</text>
</comment>
<dbReference type="Proteomes" id="UP000075230">
    <property type="component" value="Unassembled WGS sequence"/>
</dbReference>
<sequence length="119" mass="13522">MGLRRSGPATSISHRQCYEGQDLQSERKDRLLQTWNTSTWDVFCSLCVAGGSRGKRSDSRASVRPEGIWTKVTRCRWLEGLIGRVDLESKPIRLAPRSVSTDSTLRQLVVTRLKFCQCH</sequence>
<dbReference type="EMBL" id="BCWF01000032">
    <property type="protein sequence ID" value="GAT30034.1"/>
    <property type="molecule type" value="Genomic_DNA"/>
</dbReference>
<proteinExistence type="predicted"/>
<reference evidence="2" key="2">
    <citation type="submission" date="2016-02" db="EMBL/GenBank/DDBJ databases">
        <title>Genome sequencing of Aspergillus luchuensis NBRC 4314.</title>
        <authorList>
            <person name="Yamada O."/>
        </authorList>
    </citation>
    <scope>NUCLEOTIDE SEQUENCE [LARGE SCALE GENOMIC DNA]</scope>
    <source>
        <strain evidence="2">RIB 2604</strain>
    </source>
</reference>
<evidence type="ECO:0000313" key="2">
    <source>
        <dbReference type="Proteomes" id="UP000075230"/>
    </source>
</evidence>
<protein>
    <submittedName>
        <fullName evidence="1">Similar to An14g05470</fullName>
    </submittedName>
</protein>